<protein>
    <recommendedName>
        <fullName evidence="4">Paraquat-inducible protein A</fullName>
    </recommendedName>
</protein>
<sequence length="217" mass="25073">MIYYNIPLRKKGNTLSEELEKITICKDCGLVLNKPQLDYNHQFHCPRCNALIYKYGQDYLTVLLFAITSIILFIPAIFLPLLSLEILDLKQTTTLVETLLIFFKNGYTAVSILITFIGIIVPLCMLILIMSILIPLKLGKSAKYVSKPLKFYEHLLEWQMGEIYMISIVVAIIKLQKMATLDIGMGFYFFLCFLLMMSLTMALFNPYDVWNENEIQK</sequence>
<keyword evidence="1" id="KW-0472">Membrane</keyword>
<reference evidence="2 3" key="1">
    <citation type="submission" date="2017-10" db="EMBL/GenBank/DDBJ databases">
        <title>Genomics of the genus Arcobacter.</title>
        <authorList>
            <person name="Perez-Cataluna A."/>
            <person name="Figueras M.J."/>
        </authorList>
    </citation>
    <scope>NUCLEOTIDE SEQUENCE [LARGE SCALE GENOMIC DNA]</scope>
    <source>
        <strain evidence="2 3">CECT 7835</strain>
    </source>
</reference>
<dbReference type="EMBL" id="PDKM01000002">
    <property type="protein sequence ID" value="RXK10421.1"/>
    <property type="molecule type" value="Genomic_DNA"/>
</dbReference>
<organism evidence="2 3">
    <name type="scientific">Halarcobacter bivalviorum</name>
    <dbReference type="NCBI Taxonomy" id="663364"/>
    <lineage>
        <taxon>Bacteria</taxon>
        <taxon>Pseudomonadati</taxon>
        <taxon>Campylobacterota</taxon>
        <taxon>Epsilonproteobacteria</taxon>
        <taxon>Campylobacterales</taxon>
        <taxon>Arcobacteraceae</taxon>
        <taxon>Halarcobacter</taxon>
    </lineage>
</organism>
<name>A0AAX2ACF7_9BACT</name>
<accession>A0AAX2ACF7</accession>
<dbReference type="AlphaFoldDB" id="A0AAX2ACF7"/>
<dbReference type="Proteomes" id="UP000289193">
    <property type="component" value="Unassembled WGS sequence"/>
</dbReference>
<feature type="transmembrane region" description="Helical" evidence="1">
    <location>
        <begin position="107"/>
        <end position="134"/>
    </location>
</feature>
<evidence type="ECO:0008006" key="4">
    <source>
        <dbReference type="Google" id="ProtNLM"/>
    </source>
</evidence>
<evidence type="ECO:0000256" key="1">
    <source>
        <dbReference type="SAM" id="Phobius"/>
    </source>
</evidence>
<proteinExistence type="predicted"/>
<dbReference type="Pfam" id="PF04403">
    <property type="entry name" value="PqiA"/>
    <property type="match status" value="1"/>
</dbReference>
<gene>
    <name evidence="2" type="ORF">CRV05_03875</name>
</gene>
<comment type="caution">
    <text evidence="2">The sequence shown here is derived from an EMBL/GenBank/DDBJ whole genome shotgun (WGS) entry which is preliminary data.</text>
</comment>
<keyword evidence="1" id="KW-0812">Transmembrane</keyword>
<dbReference type="InterPro" id="IPR007498">
    <property type="entry name" value="PqiA-like"/>
</dbReference>
<keyword evidence="3" id="KW-1185">Reference proteome</keyword>
<feature type="transmembrane region" description="Helical" evidence="1">
    <location>
        <begin position="185"/>
        <end position="207"/>
    </location>
</feature>
<feature type="transmembrane region" description="Helical" evidence="1">
    <location>
        <begin position="62"/>
        <end position="87"/>
    </location>
</feature>
<evidence type="ECO:0000313" key="3">
    <source>
        <dbReference type="Proteomes" id="UP000289193"/>
    </source>
</evidence>
<feature type="transmembrane region" description="Helical" evidence="1">
    <location>
        <begin position="155"/>
        <end position="173"/>
    </location>
</feature>
<keyword evidence="1" id="KW-1133">Transmembrane helix</keyword>
<evidence type="ECO:0000313" key="2">
    <source>
        <dbReference type="EMBL" id="RXK10421.1"/>
    </source>
</evidence>